<feature type="region of interest" description="Disordered" evidence="1">
    <location>
        <begin position="391"/>
        <end position="426"/>
    </location>
</feature>
<dbReference type="AlphaFoldDB" id="A0A1G9YQ72"/>
<proteinExistence type="predicted"/>
<feature type="domain" description="PKD" evidence="2">
    <location>
        <begin position="164"/>
        <end position="246"/>
    </location>
</feature>
<feature type="region of interest" description="Disordered" evidence="1">
    <location>
        <begin position="31"/>
        <end position="62"/>
    </location>
</feature>
<feature type="domain" description="PKD" evidence="2">
    <location>
        <begin position="372"/>
        <end position="460"/>
    </location>
</feature>
<dbReference type="Proteomes" id="UP000199370">
    <property type="component" value="Unassembled WGS sequence"/>
</dbReference>
<accession>A0A1G9YQ72</accession>
<evidence type="ECO:0000259" key="2">
    <source>
        <dbReference type="PROSITE" id="PS50093"/>
    </source>
</evidence>
<keyword evidence="4" id="KW-1185">Reference proteome</keyword>
<dbReference type="PROSITE" id="PS51318">
    <property type="entry name" value="TAT"/>
    <property type="match status" value="1"/>
</dbReference>
<feature type="region of interest" description="Disordered" evidence="1">
    <location>
        <begin position="246"/>
        <end position="267"/>
    </location>
</feature>
<dbReference type="Gene3D" id="2.60.120.380">
    <property type="match status" value="1"/>
</dbReference>
<dbReference type="InterPro" id="IPR035986">
    <property type="entry name" value="PKD_dom_sf"/>
</dbReference>
<dbReference type="InterPro" id="IPR013783">
    <property type="entry name" value="Ig-like_fold"/>
</dbReference>
<sequence>MSEDDNGTSRRSLLRRAGVATGALATSGLAGVAGARGRSRPAACDGATETTTRSGSLSGADDAATLSYNTRTNDPCELSLALRSANATDFDLYVTTDGRTPSTDDYDARSRQSLTSDEMVTLGDSELDANATVGVLVDSYTAGGSWTLELTETATGGGGGNQPPVASFTVSASTVGVGETVEFDATGSEDADGSVSSYEWAFGDGATATGQTAAHAFEAPGSYTVTLTVTDDDGATTDATKEITVESGGGECGVTKTRTETGTLSGDGDADEYAYGARTLEPCEVTLSLTGDAGTDFDIYVTYDGRTPSPSDYDDRAYDYGSDEELVVDGTNVPADGSLGLLVDSYSGSGDYTFTIEEVGTGDDGGDGNQPPIADVTLGDTSVGVGETLSVDGSGSTDPDGSVASHDWTFGDGATASGQTASHSYDSTGEYTVTLTVTDDDGATASTTETVVVESSDGDCGAVSETASTDGTFWYYADGDTYTYETRTGSPCEVTATLDGPSDADFDLYLTTDGRTPTRSDYDASSTGSGADASVTLSAVDASTAVGILVYPASGYGSYQLAIEELGR</sequence>
<dbReference type="RefSeq" id="WP_175526461.1">
    <property type="nucleotide sequence ID" value="NZ_FNIA01000015.1"/>
</dbReference>
<dbReference type="InterPro" id="IPR022409">
    <property type="entry name" value="PKD/Chitinase_dom"/>
</dbReference>
<evidence type="ECO:0000256" key="1">
    <source>
        <dbReference type="SAM" id="MobiDB-lite"/>
    </source>
</evidence>
<reference evidence="3 4" key="1">
    <citation type="submission" date="2016-10" db="EMBL/GenBank/DDBJ databases">
        <authorList>
            <person name="de Groot N.N."/>
        </authorList>
    </citation>
    <scope>NUCLEOTIDE SEQUENCE [LARGE SCALE GENOMIC DNA]</scope>
    <source>
        <strain evidence="4">EB21,IBRC-M 10013,KCTC 4048</strain>
    </source>
</reference>
<feature type="compositionally biased region" description="Polar residues" evidence="1">
    <location>
        <begin position="416"/>
        <end position="426"/>
    </location>
</feature>
<dbReference type="PROSITE" id="PS50093">
    <property type="entry name" value="PKD"/>
    <property type="match status" value="2"/>
</dbReference>
<protein>
    <submittedName>
        <fullName evidence="3">PKD repeat-containing protein</fullName>
    </submittedName>
</protein>
<evidence type="ECO:0000313" key="4">
    <source>
        <dbReference type="Proteomes" id="UP000199370"/>
    </source>
</evidence>
<evidence type="ECO:0000313" key="3">
    <source>
        <dbReference type="EMBL" id="SDN10671.1"/>
    </source>
</evidence>
<dbReference type="Pfam" id="PF18911">
    <property type="entry name" value="PKD_4"/>
    <property type="match status" value="2"/>
</dbReference>
<dbReference type="InterPro" id="IPR000601">
    <property type="entry name" value="PKD_dom"/>
</dbReference>
<dbReference type="InterPro" id="IPR006311">
    <property type="entry name" value="TAT_signal"/>
</dbReference>
<gene>
    <name evidence="3" type="ORF">SAMN05192554_11558</name>
</gene>
<name>A0A1G9YQ72_9EURY</name>
<feature type="compositionally biased region" description="Polar residues" evidence="1">
    <location>
        <begin position="48"/>
        <end position="57"/>
    </location>
</feature>
<dbReference type="Gene3D" id="2.60.40.10">
    <property type="entry name" value="Immunoglobulins"/>
    <property type="match status" value="2"/>
</dbReference>
<dbReference type="CDD" id="cd00146">
    <property type="entry name" value="PKD"/>
    <property type="match status" value="2"/>
</dbReference>
<dbReference type="STRING" id="996166.SAMN05192554_11558"/>
<dbReference type="EMBL" id="FNIA01000015">
    <property type="protein sequence ID" value="SDN10671.1"/>
    <property type="molecule type" value="Genomic_DNA"/>
</dbReference>
<dbReference type="SUPFAM" id="SSF49299">
    <property type="entry name" value="PKD domain"/>
    <property type="match status" value="2"/>
</dbReference>
<dbReference type="SMART" id="SM00089">
    <property type="entry name" value="PKD"/>
    <property type="match status" value="2"/>
</dbReference>
<organism evidence="3 4">
    <name type="scientific">Haloarchaeobius iranensis</name>
    <dbReference type="NCBI Taxonomy" id="996166"/>
    <lineage>
        <taxon>Archaea</taxon>
        <taxon>Methanobacteriati</taxon>
        <taxon>Methanobacteriota</taxon>
        <taxon>Stenosarchaea group</taxon>
        <taxon>Halobacteria</taxon>
        <taxon>Halobacteriales</taxon>
        <taxon>Halorubellaceae</taxon>
        <taxon>Haloarchaeobius</taxon>
    </lineage>
</organism>